<evidence type="ECO:0000313" key="12">
    <source>
        <dbReference type="Proteomes" id="UP001159364"/>
    </source>
</evidence>
<keyword evidence="3 10" id="KW-0808">Transferase</keyword>
<comment type="similarity">
    <text evidence="1 10">Belongs to the methyltransferase superfamily.</text>
</comment>
<proteinExistence type="inferred from homology"/>
<dbReference type="EMBL" id="JAIWQS010000010">
    <property type="protein sequence ID" value="KAJ8753133.1"/>
    <property type="molecule type" value="Genomic_DNA"/>
</dbReference>
<keyword evidence="12" id="KW-1185">Reference proteome</keyword>
<dbReference type="PANTHER" id="PTHR10108:SF968">
    <property type="entry name" value="METHYLTRANSFERASE PMT19-RELATED"/>
    <property type="match status" value="1"/>
</dbReference>
<evidence type="ECO:0000256" key="6">
    <source>
        <dbReference type="ARBA" id="ARBA00022989"/>
    </source>
</evidence>
<evidence type="ECO:0000256" key="5">
    <source>
        <dbReference type="ARBA" id="ARBA00022968"/>
    </source>
</evidence>
<gene>
    <name evidence="11" type="ORF">K2173_017695</name>
</gene>
<dbReference type="Gene3D" id="3.40.50.150">
    <property type="entry name" value="Vaccinia Virus protein VP39"/>
    <property type="match status" value="2"/>
</dbReference>
<reference evidence="11 12" key="1">
    <citation type="submission" date="2021-09" db="EMBL/GenBank/DDBJ databases">
        <title>Genomic insights and catalytic innovation underlie evolution of tropane alkaloids biosynthesis.</title>
        <authorList>
            <person name="Wang Y.-J."/>
            <person name="Tian T."/>
            <person name="Huang J.-P."/>
            <person name="Huang S.-X."/>
        </authorList>
    </citation>
    <scope>NUCLEOTIDE SEQUENCE [LARGE SCALE GENOMIC DNA]</scope>
    <source>
        <strain evidence="11">KIB-2018</strain>
        <tissue evidence="11">Leaf</tissue>
    </source>
</reference>
<dbReference type="EC" id="2.1.1.-" evidence="10"/>
<keyword evidence="7 10" id="KW-0472">Membrane</keyword>
<dbReference type="Proteomes" id="UP001159364">
    <property type="component" value="Linkage Group LG10"/>
</dbReference>
<dbReference type="Pfam" id="PF03141">
    <property type="entry name" value="Methyltransf_29"/>
    <property type="match status" value="1"/>
</dbReference>
<dbReference type="AlphaFoldDB" id="A0AAV8SLR2"/>
<comment type="caution">
    <text evidence="11">The sequence shown here is derived from an EMBL/GenBank/DDBJ whole genome shotgun (WGS) entry which is preliminary data.</text>
</comment>
<keyword evidence="4 10" id="KW-0812">Transmembrane</keyword>
<keyword evidence="2 10" id="KW-0489">Methyltransferase</keyword>
<evidence type="ECO:0000256" key="3">
    <source>
        <dbReference type="ARBA" id="ARBA00022679"/>
    </source>
</evidence>
<accession>A0AAV8SLR2</accession>
<dbReference type="SUPFAM" id="SSF53335">
    <property type="entry name" value="S-adenosyl-L-methionine-dependent methyltransferases"/>
    <property type="match status" value="2"/>
</dbReference>
<dbReference type="GO" id="GO:0008168">
    <property type="term" value="F:methyltransferase activity"/>
    <property type="evidence" value="ECO:0007669"/>
    <property type="project" value="UniProtKB-UniRule"/>
</dbReference>
<evidence type="ECO:0000256" key="8">
    <source>
        <dbReference type="ARBA" id="ARBA00023180"/>
    </source>
</evidence>
<dbReference type="InterPro" id="IPR029063">
    <property type="entry name" value="SAM-dependent_MTases_sf"/>
</dbReference>
<feature type="transmembrane region" description="Helical" evidence="10">
    <location>
        <begin position="12"/>
        <end position="34"/>
    </location>
</feature>
<dbReference type="GO" id="GO:0005802">
    <property type="term" value="C:trans-Golgi network"/>
    <property type="evidence" value="ECO:0007669"/>
    <property type="project" value="TreeGrafter"/>
</dbReference>
<evidence type="ECO:0000256" key="2">
    <source>
        <dbReference type="ARBA" id="ARBA00022603"/>
    </source>
</evidence>
<dbReference type="InterPro" id="IPR004159">
    <property type="entry name" value="Put_SAM_MeTrfase"/>
</dbReference>
<organism evidence="11 12">
    <name type="scientific">Erythroxylum novogranatense</name>
    <dbReference type="NCBI Taxonomy" id="1862640"/>
    <lineage>
        <taxon>Eukaryota</taxon>
        <taxon>Viridiplantae</taxon>
        <taxon>Streptophyta</taxon>
        <taxon>Embryophyta</taxon>
        <taxon>Tracheophyta</taxon>
        <taxon>Spermatophyta</taxon>
        <taxon>Magnoliopsida</taxon>
        <taxon>eudicotyledons</taxon>
        <taxon>Gunneridae</taxon>
        <taxon>Pentapetalae</taxon>
        <taxon>rosids</taxon>
        <taxon>fabids</taxon>
        <taxon>Malpighiales</taxon>
        <taxon>Erythroxylaceae</taxon>
        <taxon>Erythroxylum</taxon>
    </lineage>
</organism>
<dbReference type="GO" id="GO:0016020">
    <property type="term" value="C:membrane"/>
    <property type="evidence" value="ECO:0007669"/>
    <property type="project" value="UniProtKB-SubCell"/>
</dbReference>
<evidence type="ECO:0000256" key="1">
    <source>
        <dbReference type="ARBA" id="ARBA00008361"/>
    </source>
</evidence>
<protein>
    <recommendedName>
        <fullName evidence="10">Methyltransferase</fullName>
        <ecNumber evidence="10">2.1.1.-</ecNumber>
    </recommendedName>
</protein>
<dbReference type="GO" id="GO:0032259">
    <property type="term" value="P:methylation"/>
    <property type="evidence" value="ECO:0007669"/>
    <property type="project" value="UniProtKB-KW"/>
</dbReference>
<evidence type="ECO:0000256" key="9">
    <source>
        <dbReference type="ARBA" id="ARBA00060399"/>
    </source>
</evidence>
<keyword evidence="8 10" id="KW-0325">Glycoprotein</keyword>
<dbReference type="FunFam" id="3.40.50.150:FF:000076">
    <property type="entry name" value="probable methyltransferase PMT21"/>
    <property type="match status" value="1"/>
</dbReference>
<dbReference type="GO" id="GO:0005768">
    <property type="term" value="C:endosome"/>
    <property type="evidence" value="ECO:0007669"/>
    <property type="project" value="TreeGrafter"/>
</dbReference>
<comment type="subcellular location">
    <subcellularLocation>
        <location evidence="9">Endomembrane system</location>
        <topology evidence="9">Single-pass type II membrane protein</topology>
    </subcellularLocation>
    <subcellularLocation>
        <location evidence="10">Membrane</location>
        <topology evidence="10">Single-pass type II membrane protein</topology>
    </subcellularLocation>
</comment>
<evidence type="ECO:0000313" key="11">
    <source>
        <dbReference type="EMBL" id="KAJ8753133.1"/>
    </source>
</evidence>
<evidence type="ECO:0000256" key="10">
    <source>
        <dbReference type="RuleBase" id="RU366043"/>
    </source>
</evidence>
<evidence type="ECO:0000256" key="7">
    <source>
        <dbReference type="ARBA" id="ARBA00023136"/>
    </source>
</evidence>
<dbReference type="CDD" id="cd02440">
    <property type="entry name" value="AdoMet_MTases"/>
    <property type="match status" value="2"/>
</dbReference>
<keyword evidence="6 10" id="KW-1133">Transmembrane helix</keyword>
<name>A0AAV8SLR2_9ROSI</name>
<evidence type="ECO:0000256" key="4">
    <source>
        <dbReference type="ARBA" id="ARBA00022692"/>
    </source>
</evidence>
<sequence>MANQNQKHCLKIPLLKLLLTIILCSVFYFLGLYITSSYSTSASPSSIPLLHSLNCTEPNLSVLPHLDFEPHHTLSIPEEPRNQLPFLSFCPSNFTNYCPCHDPSREKLYTNQRKFRRERHCPELHEKPKCLVPRPLGYKRPFRWPKSRDYAWYKNVPSKQLTVYKKSQNWVRLEGDRLVFPGGGTSFPQGVKSYVDEIRRILPLKSGNIRTALDVGCGVASFGAHLMDYNILTMSVAPRDIHDAQVQFALERGLPAMLGILSIHRLPFPSRSFDLAHCSRCLVPWTDYDGLYLIEIDRVLRPGGYWLLSGPPISWKTNYKGWERPPHELEEEQSRLEDLAKRLCWKKIAERGAVAVWRKPTNHVHCLKRSRIWMSPRFCVEGDPDAGWYRKMEPCITPLPSVKDTSDVSGGALEKWPKRLNTLPHSLIGEGISAMSFDDDNRLWKGRVKYYEIILQSLSDGRYRNVMDMNAGIGGFAAALIKYPSWVMNVVPFDANKNNLSIVYERGLIGTYMDWCEGFATYPRTYDLIHANGVFSMYMDKCDILDIMLEVYRMLRPEGALIIRDHVDIIVKVKDIADRMKWDGRILHSENGPFHAEKILLIDTSEKLS</sequence>
<keyword evidence="5 10" id="KW-0735">Signal-anchor</keyword>
<dbReference type="PANTHER" id="PTHR10108">
    <property type="entry name" value="SAM-DEPENDENT METHYLTRANSFERASE"/>
    <property type="match status" value="1"/>
</dbReference>